<name>A0A9W5WV31_BABOV</name>
<dbReference type="EMBL" id="BLIY01000016">
    <property type="protein sequence ID" value="GFE54464.1"/>
    <property type="molecule type" value="Genomic_DNA"/>
</dbReference>
<feature type="signal peptide" evidence="2">
    <location>
        <begin position="1"/>
        <end position="33"/>
    </location>
</feature>
<evidence type="ECO:0000313" key="4">
    <source>
        <dbReference type="Proteomes" id="UP001057455"/>
    </source>
</evidence>
<keyword evidence="4" id="KW-1185">Reference proteome</keyword>
<feature type="transmembrane region" description="Helical" evidence="1">
    <location>
        <begin position="299"/>
        <end position="316"/>
    </location>
</feature>
<feature type="transmembrane region" description="Helical" evidence="1">
    <location>
        <begin position="106"/>
        <end position="125"/>
    </location>
</feature>
<accession>A0A9W5WV31</accession>
<feature type="chain" id="PRO_5040790724" evidence="2">
    <location>
        <begin position="34"/>
        <end position="709"/>
    </location>
</feature>
<feature type="transmembrane region" description="Helical" evidence="1">
    <location>
        <begin position="189"/>
        <end position="211"/>
    </location>
</feature>
<keyword evidence="1" id="KW-1133">Transmembrane helix</keyword>
<dbReference type="AlphaFoldDB" id="A0A9W5WV31"/>
<dbReference type="Proteomes" id="UP001057455">
    <property type="component" value="Unassembled WGS sequence"/>
</dbReference>
<sequence>MLKVLGRSPKRGKNWSLLCVCIVLLQAIGQTGAWKDDKHSHAIEYGGANDGTHPLKSSEFGTLNFRHPIKDHGGESDDTSMKIDSGMKMDTEVVQNVAGEGRLNKAYFNTLLVIVAILVAILTLVSNVEIRLQSKDKFMTQAFDICVRQVVIMSLVTLGLYMVMHTDLAERLDYLFTRKSKHIEVFDTLLQISFFLFCVFFIFCIYIGIVVSRGTKFIRAADEADVVTTAKEYDFAKNSTICCFNNVTDKTKYLVSRMEFTDMVKQRGYSDNCGCYFMDYMRASLIQISMTLLKISRSALFIALVVLVVLKFIGTVNIFRTIYYITILNTLAIAALASRIAHLDSQLYPLDLSQYLLLKLNVGNVGDALQPLYMGGDEENTPSDGLQSWLFGDGALNAHQNIFWLKQYGPAALKNIFGTLLFSHLMILSVWMYCLKSNGSMMFQDISVAAPLLATAFIACLIPKMLYSLVVVTRCGHLIDFELLENILVLKKTENAKNATELIDALSIEAVRYAMVKGGDEYWRMLLAKQKALPPHINERIKGYWDSISNGQNDVKPQQVLKYLQSQWGTAGGCTKQRMTEFISQFMRHDPKRMNLEEFMVFGYKIKHMILAPLEDETLIVMFCIICLYKLQGLFEDKFEIPWKAPCGIDLGTFDTVIKKLNLKWKKSAERDFLEFISGGASYGLSPESLMHQLNNFQQACQKNYFSAL</sequence>
<feature type="transmembrane region" description="Helical" evidence="1">
    <location>
        <begin position="446"/>
        <end position="467"/>
    </location>
</feature>
<gene>
    <name evidence="3" type="ORF">BaOVIS_018680</name>
</gene>
<feature type="transmembrane region" description="Helical" evidence="1">
    <location>
        <begin position="416"/>
        <end position="434"/>
    </location>
</feature>
<dbReference type="OrthoDB" id="186625at2759"/>
<reference evidence="3" key="1">
    <citation type="submission" date="2019-12" db="EMBL/GenBank/DDBJ databases">
        <title>Genome sequence of Babesia ovis.</title>
        <authorList>
            <person name="Yamagishi J."/>
            <person name="Sevinc F."/>
            <person name="Xuan X."/>
        </authorList>
    </citation>
    <scope>NUCLEOTIDE SEQUENCE</scope>
    <source>
        <strain evidence="3">Selcuk</strain>
    </source>
</reference>
<keyword evidence="1" id="KW-0472">Membrane</keyword>
<evidence type="ECO:0000256" key="2">
    <source>
        <dbReference type="SAM" id="SignalP"/>
    </source>
</evidence>
<feature type="transmembrane region" description="Helical" evidence="1">
    <location>
        <begin position="322"/>
        <end position="341"/>
    </location>
</feature>
<keyword evidence="2" id="KW-0732">Signal</keyword>
<proteinExistence type="predicted"/>
<protein>
    <submittedName>
        <fullName evidence="3">Rhoptry neck protein 11</fullName>
    </submittedName>
</protein>
<feature type="transmembrane region" description="Helical" evidence="1">
    <location>
        <begin position="145"/>
        <end position="164"/>
    </location>
</feature>
<organism evidence="3 4">
    <name type="scientific">Babesia ovis</name>
    <dbReference type="NCBI Taxonomy" id="5869"/>
    <lineage>
        <taxon>Eukaryota</taxon>
        <taxon>Sar</taxon>
        <taxon>Alveolata</taxon>
        <taxon>Apicomplexa</taxon>
        <taxon>Aconoidasida</taxon>
        <taxon>Piroplasmida</taxon>
        <taxon>Babesiidae</taxon>
        <taxon>Babesia</taxon>
    </lineage>
</organism>
<keyword evidence="1" id="KW-0812">Transmembrane</keyword>
<evidence type="ECO:0000256" key="1">
    <source>
        <dbReference type="SAM" id="Phobius"/>
    </source>
</evidence>
<comment type="caution">
    <text evidence="3">The sequence shown here is derived from an EMBL/GenBank/DDBJ whole genome shotgun (WGS) entry which is preliminary data.</text>
</comment>
<evidence type="ECO:0000313" key="3">
    <source>
        <dbReference type="EMBL" id="GFE54464.1"/>
    </source>
</evidence>